<feature type="region of interest" description="Disordered" evidence="9">
    <location>
        <begin position="152"/>
        <end position="203"/>
    </location>
</feature>
<evidence type="ECO:0000256" key="5">
    <source>
        <dbReference type="ARBA" id="ARBA00023329"/>
    </source>
</evidence>
<dbReference type="Gene3D" id="2.30.30.40">
    <property type="entry name" value="SH3 Domains"/>
    <property type="match status" value="1"/>
</dbReference>
<dbReference type="GO" id="GO:0097320">
    <property type="term" value="P:plasma membrane tubulation"/>
    <property type="evidence" value="ECO:0007669"/>
    <property type="project" value="TreeGrafter"/>
</dbReference>
<evidence type="ECO:0000256" key="8">
    <source>
        <dbReference type="PROSITE-ProRule" id="PRU00192"/>
    </source>
</evidence>
<dbReference type="PANTHER" id="PTHR45827:SF1">
    <property type="entry name" value="SORTING NEXIN"/>
    <property type="match status" value="1"/>
</dbReference>
<dbReference type="InterPro" id="IPR019497">
    <property type="entry name" value="Sorting_nexin_WASP-bd-dom"/>
</dbReference>
<evidence type="ECO:0000259" key="11">
    <source>
        <dbReference type="PROSITE" id="PS50195"/>
    </source>
</evidence>
<dbReference type="InterPro" id="IPR036028">
    <property type="entry name" value="SH3-like_dom_sf"/>
</dbReference>
<dbReference type="InterPro" id="IPR036871">
    <property type="entry name" value="PX_dom_sf"/>
</dbReference>
<dbReference type="GO" id="GO:0016197">
    <property type="term" value="P:endosomal transport"/>
    <property type="evidence" value="ECO:0007669"/>
    <property type="project" value="TreeGrafter"/>
</dbReference>
<evidence type="ECO:0000256" key="7">
    <source>
        <dbReference type="PIRSR" id="PIRSR027744-1"/>
    </source>
</evidence>
<evidence type="ECO:0000313" key="12">
    <source>
        <dbReference type="Proteomes" id="UP000085678"/>
    </source>
</evidence>
<dbReference type="PRINTS" id="PR00452">
    <property type="entry name" value="SH3DOMAIN"/>
</dbReference>
<feature type="domain" description="PX" evidence="11">
    <location>
        <begin position="258"/>
        <end position="368"/>
    </location>
</feature>
<dbReference type="CDD" id="cd11763">
    <property type="entry name" value="SH3_SNX9_like"/>
    <property type="match status" value="1"/>
</dbReference>
<dbReference type="FunFam" id="3.30.1520.10:FF:000004">
    <property type="entry name" value="Sorting nexin"/>
    <property type="match status" value="1"/>
</dbReference>
<dbReference type="SMART" id="SM00312">
    <property type="entry name" value="PX"/>
    <property type="match status" value="1"/>
</dbReference>
<keyword evidence="5" id="KW-0968">Cytoplasmic vesicle</keyword>
<dbReference type="PIRSF" id="PIRSF027744">
    <property type="entry name" value="Snx9"/>
    <property type="match status" value="1"/>
</dbReference>
<dbReference type="PROSITE" id="PS50002">
    <property type="entry name" value="SH3"/>
    <property type="match status" value="1"/>
</dbReference>
<evidence type="ECO:0000256" key="2">
    <source>
        <dbReference type="ARBA" id="ARBA00010883"/>
    </source>
</evidence>
<dbReference type="GO" id="GO:0015031">
    <property type="term" value="P:protein transport"/>
    <property type="evidence" value="ECO:0007669"/>
    <property type="project" value="InterPro"/>
</dbReference>
<accession>A0A1S3H3A7</accession>
<dbReference type="SUPFAM" id="SSF50044">
    <property type="entry name" value="SH3-domain"/>
    <property type="match status" value="1"/>
</dbReference>
<feature type="binding site" evidence="7">
    <location>
        <position position="296"/>
    </location>
    <ligand>
        <name>a 1,2-diacyl-sn-glycero-3-phospho-(1D-myo-inositol-4,5-bisphosphate)</name>
        <dbReference type="ChEBI" id="CHEBI:58456"/>
    </ligand>
</feature>
<keyword evidence="4" id="KW-0472">Membrane</keyword>
<sequence>MALVQARGLYDFQGEAVNGEISFSAGDVLTILRQDIGEGWWEARNSHGEQGLIPEAYVEIEVDSVPEPNIPLPPPPPGFEQDNALQYTTDAPRQSMHHIPYQDTGQQHNYQQQQHQQQQQYQQQQYQQQQQQYHQQQQQQQQQYHDYNQDRSNIPQTQESFDDWDDDWDDDDDASSTTTEQTGGQADAGSSRINRQSADPSKFGTVKKGFNRFSTFVKTGGEAFMLGTTSVARVPENEMVKIIETSEGFMWEPNPHPFTCNVASPKKESKFKGMKSFIAYQITPTFSGIQVSRRYKQFDWLHKRLEIKFPCIVVPPLPDKQVTGRFEEEFIQERMRQLQEWIDRLVKHPVVSRSETFIHFLTTTDEKGTNRQWKQGKRKAEKDEFQGGKFMLTIQVPPQPLDATDTEAKIDEFGKFTKNMEDGCRHLMHVFQDNARKHQGPFKREFQKIGNSITNLASSFEMADESYSAPLTDAIKYTGKTYDEIGGLFEQQPKFDSYSVIETLHEYKGILQAFPEVLTTHKAAMTKVRECQKSQEEGKMSESDYQAVVQRGDIVSYSVLAEINHFQHERAVDYKMMFQNYLKAQIEFHKKITTKLEEALNRYNSV</sequence>
<dbReference type="AlphaFoldDB" id="A0A1S3H3A7"/>
<dbReference type="CDD" id="cd07626">
    <property type="entry name" value="BAR_SNX9_like"/>
    <property type="match status" value="1"/>
</dbReference>
<dbReference type="CDD" id="cd06862">
    <property type="entry name" value="PX_SNX9_18_like"/>
    <property type="match status" value="1"/>
</dbReference>
<feature type="domain" description="SH3" evidence="10">
    <location>
        <begin position="1"/>
        <end position="63"/>
    </location>
</feature>
<feature type="compositionally biased region" description="Polar residues" evidence="9">
    <location>
        <begin position="175"/>
        <end position="184"/>
    </location>
</feature>
<feature type="binding site" evidence="7">
    <location>
        <position position="294"/>
    </location>
    <ligand>
        <name>a 1,2-diacyl-sn-glycero-3-phospho-(1D-myo-inositol-4,5-bisphosphate)</name>
        <dbReference type="ChEBI" id="CHEBI:58456"/>
    </ligand>
</feature>
<dbReference type="GO" id="GO:0006897">
    <property type="term" value="P:endocytosis"/>
    <property type="evidence" value="ECO:0007669"/>
    <property type="project" value="TreeGrafter"/>
</dbReference>
<dbReference type="Gene3D" id="3.30.1520.10">
    <property type="entry name" value="Phox-like domain"/>
    <property type="match status" value="1"/>
</dbReference>
<organism evidence="12 13">
    <name type="scientific">Lingula anatina</name>
    <name type="common">Brachiopod</name>
    <name type="synonym">Lingula unguis</name>
    <dbReference type="NCBI Taxonomy" id="7574"/>
    <lineage>
        <taxon>Eukaryota</taxon>
        <taxon>Metazoa</taxon>
        <taxon>Spiralia</taxon>
        <taxon>Lophotrochozoa</taxon>
        <taxon>Brachiopoda</taxon>
        <taxon>Linguliformea</taxon>
        <taxon>Lingulata</taxon>
        <taxon>Lingulida</taxon>
        <taxon>Linguloidea</taxon>
        <taxon>Lingulidae</taxon>
        <taxon>Lingula</taxon>
    </lineage>
</organism>
<feature type="binding site" evidence="7">
    <location>
        <position position="334"/>
    </location>
    <ligand>
        <name>a 1,2-diacyl-sn-glycero-3-phospho-(1D-myo-inositol-4,5-bisphosphate)</name>
        <dbReference type="ChEBI" id="CHEBI:58456"/>
    </ligand>
</feature>
<gene>
    <name evidence="13" type="primary">LOC106151671</name>
</gene>
<dbReference type="OrthoDB" id="10254720at2759"/>
<dbReference type="GeneID" id="106151671"/>
<dbReference type="PANTHER" id="PTHR45827">
    <property type="entry name" value="SORTING NEXIN"/>
    <property type="match status" value="1"/>
</dbReference>
<dbReference type="GO" id="GO:0030659">
    <property type="term" value="C:cytoplasmic vesicle membrane"/>
    <property type="evidence" value="ECO:0007669"/>
    <property type="project" value="UniProtKB-SubCell"/>
</dbReference>
<dbReference type="InterPro" id="IPR027267">
    <property type="entry name" value="AH/BAR_dom_sf"/>
</dbReference>
<dbReference type="InterPro" id="IPR001683">
    <property type="entry name" value="PX_dom"/>
</dbReference>
<dbReference type="SUPFAM" id="SSF103657">
    <property type="entry name" value="BAR/IMD domain-like"/>
    <property type="match status" value="1"/>
</dbReference>
<comment type="similarity">
    <text evidence="2 6">Belongs to the sorting nexin family.</text>
</comment>
<dbReference type="InterPro" id="IPR001452">
    <property type="entry name" value="SH3_domain"/>
</dbReference>
<evidence type="ECO:0000256" key="4">
    <source>
        <dbReference type="ARBA" id="ARBA00023136"/>
    </source>
</evidence>
<dbReference type="Proteomes" id="UP000085678">
    <property type="component" value="Unplaced"/>
</dbReference>
<evidence type="ECO:0000256" key="1">
    <source>
        <dbReference type="ARBA" id="ARBA00004156"/>
    </source>
</evidence>
<evidence type="ECO:0000313" key="13">
    <source>
        <dbReference type="RefSeq" id="XP_013380493.1"/>
    </source>
</evidence>
<reference evidence="13" key="1">
    <citation type="submission" date="2025-08" db="UniProtKB">
        <authorList>
            <consortium name="RefSeq"/>
        </authorList>
    </citation>
    <scope>IDENTIFICATION</scope>
    <source>
        <tissue evidence="13">Gonads</tissue>
    </source>
</reference>
<dbReference type="RefSeq" id="XP_013380493.1">
    <property type="nucleotide sequence ID" value="XM_013525039.1"/>
</dbReference>
<dbReference type="GO" id="GO:0005886">
    <property type="term" value="C:plasma membrane"/>
    <property type="evidence" value="ECO:0007669"/>
    <property type="project" value="TreeGrafter"/>
</dbReference>
<keyword evidence="12" id="KW-1185">Reference proteome</keyword>
<dbReference type="GO" id="GO:0000278">
    <property type="term" value="P:mitotic cell cycle"/>
    <property type="evidence" value="ECO:0007669"/>
    <property type="project" value="InterPro"/>
</dbReference>
<name>A0A1S3H3A7_LINAN</name>
<dbReference type="Pfam" id="PF00787">
    <property type="entry name" value="PX"/>
    <property type="match status" value="1"/>
</dbReference>
<proteinExistence type="inferred from homology"/>
<dbReference type="Gene3D" id="1.20.1270.60">
    <property type="entry name" value="Arfaptin homology (AH) domain/BAR domain"/>
    <property type="match status" value="1"/>
</dbReference>
<keyword evidence="3 8" id="KW-0728">SH3 domain</keyword>
<dbReference type="SUPFAM" id="SSF64268">
    <property type="entry name" value="PX domain"/>
    <property type="match status" value="1"/>
</dbReference>
<evidence type="ECO:0000256" key="3">
    <source>
        <dbReference type="ARBA" id="ARBA00022443"/>
    </source>
</evidence>
<dbReference type="InterPro" id="IPR014536">
    <property type="entry name" value="Snx9_fam"/>
</dbReference>
<comment type="subcellular location">
    <subcellularLocation>
        <location evidence="1">Cytoplasmic vesicle membrane</location>
    </subcellularLocation>
</comment>
<protein>
    <recommendedName>
        <fullName evidence="6">Sorting nexin</fullName>
    </recommendedName>
</protein>
<dbReference type="KEGG" id="lak:106151671"/>
<dbReference type="FunCoup" id="A0A1S3H3A7">
    <property type="interactions" value="1231"/>
</dbReference>
<dbReference type="Pfam" id="PF10456">
    <property type="entry name" value="BAR_3_WASP_bdg"/>
    <property type="match status" value="1"/>
</dbReference>
<dbReference type="GO" id="GO:0035091">
    <property type="term" value="F:phosphatidylinositol binding"/>
    <property type="evidence" value="ECO:0007669"/>
    <property type="project" value="InterPro"/>
</dbReference>
<dbReference type="STRING" id="7574.A0A1S3H3A7"/>
<evidence type="ECO:0000256" key="9">
    <source>
        <dbReference type="SAM" id="MobiDB-lite"/>
    </source>
</evidence>
<dbReference type="InParanoid" id="A0A1S3H3A7"/>
<evidence type="ECO:0000259" key="10">
    <source>
        <dbReference type="PROSITE" id="PS50002"/>
    </source>
</evidence>
<dbReference type="Pfam" id="PF00018">
    <property type="entry name" value="SH3_1"/>
    <property type="match status" value="1"/>
</dbReference>
<evidence type="ECO:0000256" key="6">
    <source>
        <dbReference type="PIRNR" id="PIRNR027744"/>
    </source>
</evidence>
<dbReference type="PROSITE" id="PS50195">
    <property type="entry name" value="PX"/>
    <property type="match status" value="1"/>
</dbReference>
<feature type="compositionally biased region" description="Acidic residues" evidence="9">
    <location>
        <begin position="160"/>
        <end position="174"/>
    </location>
</feature>
<dbReference type="SMART" id="SM00326">
    <property type="entry name" value="SH3"/>
    <property type="match status" value="1"/>
</dbReference>